<comment type="subcellular location">
    <subcellularLocation>
        <location evidence="1">Membrane</location>
        <topology evidence="1">Multi-pass membrane protein</topology>
    </subcellularLocation>
</comment>
<organism evidence="7 8">
    <name type="scientific">Olea europaea subsp. europaea</name>
    <dbReference type="NCBI Taxonomy" id="158383"/>
    <lineage>
        <taxon>Eukaryota</taxon>
        <taxon>Viridiplantae</taxon>
        <taxon>Streptophyta</taxon>
        <taxon>Embryophyta</taxon>
        <taxon>Tracheophyta</taxon>
        <taxon>Spermatophyta</taxon>
        <taxon>Magnoliopsida</taxon>
        <taxon>eudicotyledons</taxon>
        <taxon>Gunneridae</taxon>
        <taxon>Pentapetalae</taxon>
        <taxon>asterids</taxon>
        <taxon>lamiids</taxon>
        <taxon>Lamiales</taxon>
        <taxon>Oleaceae</taxon>
        <taxon>Oleeae</taxon>
        <taxon>Olea</taxon>
    </lineage>
</organism>
<dbReference type="PANTHER" id="PTHR48041">
    <property type="entry name" value="ABC TRANSPORTER G FAMILY MEMBER 28"/>
    <property type="match status" value="1"/>
</dbReference>
<evidence type="ECO:0000256" key="2">
    <source>
        <dbReference type="ARBA" id="ARBA00022448"/>
    </source>
</evidence>
<dbReference type="Gene3D" id="3.40.50.300">
    <property type="entry name" value="P-loop containing nucleotide triphosphate hydrolases"/>
    <property type="match status" value="1"/>
</dbReference>
<dbReference type="GO" id="GO:0016887">
    <property type="term" value="F:ATP hydrolysis activity"/>
    <property type="evidence" value="ECO:0007669"/>
    <property type="project" value="InterPro"/>
</dbReference>
<comment type="caution">
    <text evidence="7">The sequence shown here is derived from an EMBL/GenBank/DDBJ whole genome shotgun (WGS) entry which is preliminary data.</text>
</comment>
<dbReference type="Pfam" id="PF00005">
    <property type="entry name" value="ABC_tran"/>
    <property type="match status" value="1"/>
</dbReference>
<dbReference type="EMBL" id="CACTIH010009276">
    <property type="protein sequence ID" value="CAA3028922.1"/>
    <property type="molecule type" value="Genomic_DNA"/>
</dbReference>
<dbReference type="InterPro" id="IPR027417">
    <property type="entry name" value="P-loop_NTPase"/>
</dbReference>
<gene>
    <name evidence="7" type="ORF">OLEA9_A042329</name>
</gene>
<accession>A0A8S0VGZ4</accession>
<dbReference type="GO" id="GO:0005524">
    <property type="term" value="F:ATP binding"/>
    <property type="evidence" value="ECO:0007669"/>
    <property type="project" value="InterPro"/>
</dbReference>
<reference evidence="7 8" key="1">
    <citation type="submission" date="2019-12" db="EMBL/GenBank/DDBJ databases">
        <authorList>
            <person name="Alioto T."/>
            <person name="Alioto T."/>
            <person name="Gomez Garrido J."/>
        </authorList>
    </citation>
    <scope>NUCLEOTIDE SEQUENCE [LARGE SCALE GENOMIC DNA]</scope>
</reference>
<dbReference type="AlphaFoldDB" id="A0A8S0VGZ4"/>
<dbReference type="GO" id="GO:0016020">
    <property type="term" value="C:membrane"/>
    <property type="evidence" value="ECO:0007669"/>
    <property type="project" value="UniProtKB-SubCell"/>
</dbReference>
<evidence type="ECO:0000313" key="8">
    <source>
        <dbReference type="Proteomes" id="UP000594638"/>
    </source>
</evidence>
<keyword evidence="2" id="KW-0813">Transport</keyword>
<proteinExistence type="predicted"/>
<dbReference type="GO" id="GO:0042626">
    <property type="term" value="F:ATPase-coupled transmembrane transporter activity"/>
    <property type="evidence" value="ECO:0007669"/>
    <property type="project" value="TreeGrafter"/>
</dbReference>
<dbReference type="Proteomes" id="UP000594638">
    <property type="component" value="Unassembled WGS sequence"/>
</dbReference>
<dbReference type="OrthoDB" id="1739346at2759"/>
<evidence type="ECO:0000256" key="3">
    <source>
        <dbReference type="ARBA" id="ARBA00022692"/>
    </source>
</evidence>
<sequence>MGPSGSGKSTLLNLLSGRVKNSGGTITYDDQLYAKSLKRRIGFVLQDDIVFPHLIVKETLTYAALLRLPSTLSRQQKKERAMNIIIELGLERYVVDYYMTKINFTQNQDYQLPCCVSY</sequence>
<dbReference type="Gramene" id="OE9A042329T1">
    <property type="protein sequence ID" value="OE9A042329C1"/>
    <property type="gene ID" value="OE9A042329"/>
</dbReference>
<dbReference type="PANTHER" id="PTHR48041:SF66">
    <property type="entry name" value="ABC TRANSPORTER G FAMILY MEMBER 22-LIKE ISOFORM X1"/>
    <property type="match status" value="1"/>
</dbReference>
<keyword evidence="8" id="KW-1185">Reference proteome</keyword>
<evidence type="ECO:0000256" key="1">
    <source>
        <dbReference type="ARBA" id="ARBA00004141"/>
    </source>
</evidence>
<name>A0A8S0VGZ4_OLEEU</name>
<dbReference type="SUPFAM" id="SSF52540">
    <property type="entry name" value="P-loop containing nucleoside triphosphate hydrolases"/>
    <property type="match status" value="1"/>
</dbReference>
<keyword evidence="4" id="KW-1133">Transmembrane helix</keyword>
<dbReference type="InterPro" id="IPR003439">
    <property type="entry name" value="ABC_transporter-like_ATP-bd"/>
</dbReference>
<evidence type="ECO:0000256" key="4">
    <source>
        <dbReference type="ARBA" id="ARBA00022989"/>
    </source>
</evidence>
<keyword evidence="5" id="KW-0472">Membrane</keyword>
<evidence type="ECO:0000259" key="6">
    <source>
        <dbReference type="Pfam" id="PF00005"/>
    </source>
</evidence>
<evidence type="ECO:0000256" key="5">
    <source>
        <dbReference type="ARBA" id="ARBA00023136"/>
    </source>
</evidence>
<keyword evidence="3" id="KW-0812">Transmembrane</keyword>
<feature type="domain" description="ABC transporter" evidence="6">
    <location>
        <begin position="1"/>
        <end position="92"/>
    </location>
</feature>
<dbReference type="InterPro" id="IPR050352">
    <property type="entry name" value="ABCG_transporters"/>
</dbReference>
<protein>
    <submittedName>
        <fullName evidence="7">ABC transporter G family member 22-like</fullName>
    </submittedName>
</protein>
<evidence type="ECO:0000313" key="7">
    <source>
        <dbReference type="EMBL" id="CAA3028922.1"/>
    </source>
</evidence>